<comment type="caution">
    <text evidence="1">The sequence shown here is derived from an EMBL/GenBank/DDBJ whole genome shotgun (WGS) entry which is preliminary data.</text>
</comment>
<reference evidence="1 2" key="2">
    <citation type="submission" date="2018-12" db="EMBL/GenBank/DDBJ databases">
        <title>Rhizobacter gummiphilus sp. nov., a rubber-degrading bacterium isolated from the soil of a botanical garden in Japan.</title>
        <authorList>
            <person name="Shunsuke S.S."/>
        </authorList>
    </citation>
    <scope>NUCLEOTIDE SEQUENCE [LARGE SCALE GENOMIC DNA]</scope>
    <source>
        <strain evidence="1 2">S-16</strain>
    </source>
</reference>
<proteinExistence type="predicted"/>
<reference evidence="1 2" key="1">
    <citation type="submission" date="2018-08" db="EMBL/GenBank/DDBJ databases">
        <authorList>
            <person name="Khan S.A."/>
            <person name="Jeon C.O."/>
            <person name="Chun B.H."/>
            <person name="Jeong S.E."/>
        </authorList>
    </citation>
    <scope>NUCLEOTIDE SEQUENCE [LARGE SCALE GENOMIC DNA]</scope>
    <source>
        <strain evidence="1 2">S-16</strain>
    </source>
</reference>
<name>A0A3N7K3P3_9BURK</name>
<dbReference type="Proteomes" id="UP000267464">
    <property type="component" value="Unassembled WGS sequence"/>
</dbReference>
<gene>
    <name evidence="1" type="ORF">DZC73_00215</name>
</gene>
<protein>
    <submittedName>
        <fullName evidence="1">Uncharacterized protein</fullName>
    </submittedName>
</protein>
<sequence length="383" mass="40759">MSGCGGGGDSQATATVSIANVLTEPIGGSYLSDDDASAQTFFQYDVVGDKGLLKANGVFVRVDDPAGLFNAHWATFDWQAGRGLFYISAYVPFLPVGSSQGAVKVWLCADEQCKMPLAGSPVTVPYSIHVSPGLAFNQLSPPYDEITIESSFGEVTDLAAIPLTVPDGTTSISVSPELGGRRGQSVFVEYPFLEDKTAVAARAELLPTPKLILTGQLRPVGTYYTIVTVTANYAYSTGEQAQTTKKLVVTYKVNDAGGTKYLLDPARLSFEVSPQIDSTSSPIKILGSGGGIASYSVEYLPPDGSGNLDAGPQAWLELNDQSVMQTLPWHWTNAIAIRCNVFVGEKVECLAPGRYEAILHLKVWQADGSTLDVPMPMSLSVKP</sequence>
<keyword evidence="2" id="KW-1185">Reference proteome</keyword>
<accession>A0A3N7K3P3</accession>
<evidence type="ECO:0000313" key="1">
    <source>
        <dbReference type="EMBL" id="RQP25545.1"/>
    </source>
</evidence>
<organism evidence="1 2">
    <name type="scientific">Piscinibacter terrae</name>
    <dbReference type="NCBI Taxonomy" id="2496871"/>
    <lineage>
        <taxon>Bacteria</taxon>
        <taxon>Pseudomonadati</taxon>
        <taxon>Pseudomonadota</taxon>
        <taxon>Betaproteobacteria</taxon>
        <taxon>Burkholderiales</taxon>
        <taxon>Sphaerotilaceae</taxon>
        <taxon>Piscinibacter</taxon>
    </lineage>
</organism>
<dbReference type="EMBL" id="QUSW01000001">
    <property type="protein sequence ID" value="RQP25545.1"/>
    <property type="molecule type" value="Genomic_DNA"/>
</dbReference>
<evidence type="ECO:0000313" key="2">
    <source>
        <dbReference type="Proteomes" id="UP000267464"/>
    </source>
</evidence>
<dbReference type="AlphaFoldDB" id="A0A3N7K3P3"/>